<gene>
    <name evidence="2" type="ORF">BOLC4T23076H</name>
</gene>
<feature type="domain" description="Tr-type G" evidence="1">
    <location>
        <begin position="26"/>
        <end position="82"/>
    </location>
</feature>
<dbReference type="InterPro" id="IPR031157">
    <property type="entry name" value="G_TR_CS"/>
</dbReference>
<dbReference type="SUPFAM" id="SSF52540">
    <property type="entry name" value="P-loop containing nucleoside triphosphate hydrolases"/>
    <property type="match status" value="1"/>
</dbReference>
<dbReference type="InterPro" id="IPR000795">
    <property type="entry name" value="T_Tr_GTP-bd_dom"/>
</dbReference>
<dbReference type="Gene3D" id="3.40.50.300">
    <property type="entry name" value="P-loop containing nucleotide triphosphate hydrolases"/>
    <property type="match status" value="1"/>
</dbReference>
<sequence>MAFRSLLRTYKIWILAEERKVKAIAFDEIDKAPEEKKRGITIATAHMEYETAKRHYDHVDCPGHADYVKTDNACVMSCSGSIEIFITEWSIGIADGVFRTLSPSSVSCGSKLEEFKTLAKLALSDPNKSRLLESYQMLKVNVMCSS</sequence>
<dbReference type="EMBL" id="LR031873">
    <property type="protein sequence ID" value="VDD06569.1"/>
    <property type="molecule type" value="Genomic_DNA"/>
</dbReference>
<dbReference type="GO" id="GO:0003746">
    <property type="term" value="F:translation elongation factor activity"/>
    <property type="evidence" value="ECO:0007669"/>
    <property type="project" value="TreeGrafter"/>
</dbReference>
<dbReference type="GO" id="GO:0005525">
    <property type="term" value="F:GTP binding"/>
    <property type="evidence" value="ECO:0007669"/>
    <property type="project" value="InterPro"/>
</dbReference>
<evidence type="ECO:0000259" key="1">
    <source>
        <dbReference type="Pfam" id="PF00009"/>
    </source>
</evidence>
<accession>A0A3P6CG08</accession>
<protein>
    <recommendedName>
        <fullName evidence="1">Tr-type G domain-containing protein</fullName>
    </recommendedName>
</protein>
<dbReference type="Pfam" id="PF00009">
    <property type="entry name" value="GTP_EFTU"/>
    <property type="match status" value="1"/>
</dbReference>
<organism evidence="2">
    <name type="scientific">Brassica oleracea</name>
    <name type="common">Wild cabbage</name>
    <dbReference type="NCBI Taxonomy" id="3712"/>
    <lineage>
        <taxon>Eukaryota</taxon>
        <taxon>Viridiplantae</taxon>
        <taxon>Streptophyta</taxon>
        <taxon>Embryophyta</taxon>
        <taxon>Tracheophyta</taxon>
        <taxon>Spermatophyta</taxon>
        <taxon>Magnoliopsida</taxon>
        <taxon>eudicotyledons</taxon>
        <taxon>Gunneridae</taxon>
        <taxon>Pentapetalae</taxon>
        <taxon>rosids</taxon>
        <taxon>malvids</taxon>
        <taxon>Brassicales</taxon>
        <taxon>Brassicaceae</taxon>
        <taxon>Brassiceae</taxon>
        <taxon>Brassica</taxon>
    </lineage>
</organism>
<dbReference type="GO" id="GO:0005739">
    <property type="term" value="C:mitochondrion"/>
    <property type="evidence" value="ECO:0007669"/>
    <property type="project" value="TreeGrafter"/>
</dbReference>
<proteinExistence type="predicted"/>
<dbReference type="PROSITE" id="PS00301">
    <property type="entry name" value="G_TR_1"/>
    <property type="match status" value="1"/>
</dbReference>
<dbReference type="PANTHER" id="PTHR43721:SF22">
    <property type="entry name" value="ELONGATION FACTOR TU, MITOCHONDRIAL"/>
    <property type="match status" value="1"/>
</dbReference>
<evidence type="ECO:0000313" key="2">
    <source>
        <dbReference type="EMBL" id="VDD06569.1"/>
    </source>
</evidence>
<dbReference type="GO" id="GO:0070125">
    <property type="term" value="P:mitochondrial translational elongation"/>
    <property type="evidence" value="ECO:0007669"/>
    <property type="project" value="TreeGrafter"/>
</dbReference>
<dbReference type="GO" id="GO:0003924">
    <property type="term" value="F:GTPase activity"/>
    <property type="evidence" value="ECO:0007669"/>
    <property type="project" value="InterPro"/>
</dbReference>
<reference evidence="2" key="1">
    <citation type="submission" date="2018-11" db="EMBL/GenBank/DDBJ databases">
        <authorList>
            <consortium name="Genoscope - CEA"/>
            <person name="William W."/>
        </authorList>
    </citation>
    <scope>NUCLEOTIDE SEQUENCE</scope>
</reference>
<dbReference type="PANTHER" id="PTHR43721">
    <property type="entry name" value="ELONGATION FACTOR TU-RELATED"/>
    <property type="match status" value="1"/>
</dbReference>
<dbReference type="AlphaFoldDB" id="A0A3P6CG08"/>
<name>A0A3P6CG08_BRAOL</name>
<dbReference type="InterPro" id="IPR027417">
    <property type="entry name" value="P-loop_NTPase"/>
</dbReference>
<dbReference type="InterPro" id="IPR050055">
    <property type="entry name" value="EF-Tu_GTPase"/>
</dbReference>